<dbReference type="STRING" id="762376.AXYL_00934"/>
<dbReference type="KEGG" id="axy:AXYL_00934"/>
<dbReference type="Pfam" id="PF02515">
    <property type="entry name" value="CoA_transf_3"/>
    <property type="match status" value="1"/>
</dbReference>
<evidence type="ECO:0000256" key="1">
    <source>
        <dbReference type="ARBA" id="ARBA00022679"/>
    </source>
</evidence>
<proteinExistence type="predicted"/>
<dbReference type="HOGENOM" id="CLU_033975_2_0_4"/>
<dbReference type="PANTHER" id="PTHR48207">
    <property type="entry name" value="SUCCINATE--HYDROXYMETHYLGLUTARATE COA-TRANSFERASE"/>
    <property type="match status" value="1"/>
</dbReference>
<dbReference type="EC" id="2.8.3.-" evidence="2"/>
<evidence type="ECO:0000313" key="2">
    <source>
        <dbReference type="EMBL" id="ADP14282.1"/>
    </source>
</evidence>
<gene>
    <name evidence="2" type="ordered locus">AXYL_00934</name>
</gene>
<dbReference type="InterPro" id="IPR050483">
    <property type="entry name" value="CoA-transferase_III_domain"/>
</dbReference>
<keyword evidence="1 2" id="KW-0808">Transferase</keyword>
<dbReference type="InterPro" id="IPR003673">
    <property type="entry name" value="CoA-Trfase_fam_III"/>
</dbReference>
<organism evidence="2 3">
    <name type="scientific">Achromobacter xylosoxidans (strain A8)</name>
    <dbReference type="NCBI Taxonomy" id="762376"/>
    <lineage>
        <taxon>Bacteria</taxon>
        <taxon>Pseudomonadati</taxon>
        <taxon>Pseudomonadota</taxon>
        <taxon>Betaproteobacteria</taxon>
        <taxon>Burkholderiales</taxon>
        <taxon>Alcaligenaceae</taxon>
        <taxon>Achromobacter</taxon>
    </lineage>
</organism>
<evidence type="ECO:0000313" key="3">
    <source>
        <dbReference type="Proteomes" id="UP000006876"/>
    </source>
</evidence>
<dbReference type="Gene3D" id="3.40.50.10540">
    <property type="entry name" value="Crotonobetainyl-coa:carnitine coa-transferase, domain 1"/>
    <property type="match status" value="1"/>
</dbReference>
<dbReference type="AlphaFoldDB" id="E3HIJ7"/>
<protein>
    <submittedName>
        <fullName evidence="2">CoA-transferase family III family protein 8</fullName>
        <ecNumber evidence="2">2.8.3.-</ecNumber>
    </submittedName>
</protein>
<dbReference type="PANTHER" id="PTHR48207:SF3">
    <property type="entry name" value="SUCCINATE--HYDROXYMETHYLGLUTARATE COA-TRANSFERASE"/>
    <property type="match status" value="1"/>
</dbReference>
<dbReference type="InterPro" id="IPR044855">
    <property type="entry name" value="CoA-Trfase_III_dom3_sf"/>
</dbReference>
<dbReference type="InterPro" id="IPR023606">
    <property type="entry name" value="CoA-Trfase_III_dom_1_sf"/>
</dbReference>
<reference evidence="2 3" key="1">
    <citation type="journal article" date="2011" name="J. Bacteriol.">
        <title>Complete genome sequence of the haloaromatic acid-degrading bacterium Achromobacter xylosoxidans A8.</title>
        <authorList>
            <person name="Strnad H."/>
            <person name="Ridl J."/>
            <person name="Paces J."/>
            <person name="Kolar M."/>
            <person name="Vlcek C."/>
            <person name="Paces V."/>
        </authorList>
    </citation>
    <scope>NUCLEOTIDE SEQUENCE [LARGE SCALE GENOMIC DNA]</scope>
    <source>
        <strain evidence="2 3">A8</strain>
    </source>
</reference>
<sequence length="410" mass="44041">MSDSKSAGPLSGITIIDFTWIGAGSFTTKLFADFGADVIKIESADRLDSLRQAKPFKDGLPGVNRSGYFADRNSSKRSITLNLKSPEALSVVLELIKGADVVANNFTPGAMDRLGLGYSAVRDCNPSIIYLAMSMQGDEGPQASYLGYGLTMGALTGLQHLCGLPGRPPAGTGTNFPDHIPNPTHAAVAVLSALRHRRRTGQGQYIDLAQIEPTIALLGTAVAEYSANGRVAAARGNLHEPFSPHGVYPCAGKDRWIALSAKNDRQWHGLQTALGNPVALQNADYGTPGLRLRHRSQLDQDIARLTRGEAGHALMERAQAQGVHAGLVQDAADVLRNDPQLAHRGHWRWLDHLEMGVSVYSAPPMKLSRTPGDARSPAPLLGQHTDQVLKERLRLSDARIAELRGIGALR</sequence>
<name>E3HIJ7_ACHXA</name>
<dbReference type="EMBL" id="CP002287">
    <property type="protein sequence ID" value="ADP14282.1"/>
    <property type="molecule type" value="Genomic_DNA"/>
</dbReference>
<dbReference type="eggNOG" id="COG1804">
    <property type="taxonomic scope" value="Bacteria"/>
</dbReference>
<dbReference type="RefSeq" id="WP_013391670.1">
    <property type="nucleotide sequence ID" value="NC_014640.1"/>
</dbReference>
<dbReference type="Gene3D" id="3.30.1540.10">
    <property type="entry name" value="formyl-coa transferase, domain 3"/>
    <property type="match status" value="1"/>
</dbReference>
<dbReference type="OrthoDB" id="5294844at2"/>
<dbReference type="GO" id="GO:0008410">
    <property type="term" value="F:CoA-transferase activity"/>
    <property type="evidence" value="ECO:0007669"/>
    <property type="project" value="TreeGrafter"/>
</dbReference>
<dbReference type="SUPFAM" id="SSF89796">
    <property type="entry name" value="CoA-transferase family III (CaiB/BaiF)"/>
    <property type="match status" value="1"/>
</dbReference>
<accession>E3HIJ7</accession>
<dbReference type="Proteomes" id="UP000006876">
    <property type="component" value="Chromosome"/>
</dbReference>